<feature type="domain" description="Glycosyltransferase subfamily 4-like N-terminal" evidence="4">
    <location>
        <begin position="23"/>
        <end position="183"/>
    </location>
</feature>
<dbReference type="SUPFAM" id="SSF53756">
    <property type="entry name" value="UDP-Glycosyltransferase/glycogen phosphorylase"/>
    <property type="match status" value="1"/>
</dbReference>
<dbReference type="Proteomes" id="UP001214553">
    <property type="component" value="Chromosome"/>
</dbReference>
<accession>A0ABY8C3H3</accession>
<dbReference type="CDD" id="cd03801">
    <property type="entry name" value="GT4_PimA-like"/>
    <property type="match status" value="1"/>
</dbReference>
<evidence type="ECO:0000256" key="2">
    <source>
        <dbReference type="ARBA" id="ARBA00022679"/>
    </source>
</evidence>
<keyword evidence="6" id="KW-1185">Reference proteome</keyword>
<name>A0ABY8C3H3_9MICO</name>
<evidence type="ECO:0000313" key="6">
    <source>
        <dbReference type="Proteomes" id="UP001214553"/>
    </source>
</evidence>
<gene>
    <name evidence="5" type="ORF">PU630_01065</name>
</gene>
<sequence>MSRDKKPNILWVSYESPDQDGQGGQRRQFHQIRALVSRGHASVTVLVPRSKQSDTSIRELVRTWRPRLMVKGIHLQPMVWLMHRFIGARRWDAIIVAHHTSWALLPKNLQTPTLLDFHNVLSRWYRDAGEYRQSAEEFEAERKGIAAATVVSVCSNNERLHLLEAHPEARQKVFVAPLGVDPAEWQEACFPRDEAIVALFGSWYWGPNATGLEWMIRNVWPAVSEAVAGARLLVAGPGVKDAGAWPTGAHYVGRVADLAGFLSRATVVAVPVFDGVGAPLKYAEALASGGSVISTPDGASAFPAAPAHVSQDADEWSRWIIERLRERRTAPAPAPLREYALGRLTWEKAVEPVVEWLQSVGASKSPRPLRRSPTSRGLATEERKA</sequence>
<evidence type="ECO:0000259" key="4">
    <source>
        <dbReference type="Pfam" id="PF13439"/>
    </source>
</evidence>
<keyword evidence="1" id="KW-0328">Glycosyltransferase</keyword>
<feature type="region of interest" description="Disordered" evidence="3">
    <location>
        <begin position="361"/>
        <end position="385"/>
    </location>
</feature>
<evidence type="ECO:0000256" key="3">
    <source>
        <dbReference type="SAM" id="MobiDB-lite"/>
    </source>
</evidence>
<reference evidence="5 6" key="1">
    <citation type="submission" date="2023-03" db="EMBL/GenBank/DDBJ databases">
        <title>Genome sequence of Microbacterium sp. KACC 23027.</title>
        <authorList>
            <person name="Kim S."/>
            <person name="Heo J."/>
            <person name="Kwon S.-W."/>
        </authorList>
    </citation>
    <scope>NUCLEOTIDE SEQUENCE [LARGE SCALE GENOMIC DNA]</scope>
    <source>
        <strain evidence="5 6">KACC 23027</strain>
    </source>
</reference>
<evidence type="ECO:0000256" key="1">
    <source>
        <dbReference type="ARBA" id="ARBA00022676"/>
    </source>
</evidence>
<evidence type="ECO:0000313" key="5">
    <source>
        <dbReference type="EMBL" id="WEG09183.1"/>
    </source>
</evidence>
<dbReference type="RefSeq" id="WP_275278507.1">
    <property type="nucleotide sequence ID" value="NZ_CP119108.1"/>
</dbReference>
<dbReference type="InterPro" id="IPR028098">
    <property type="entry name" value="Glyco_trans_4-like_N"/>
</dbReference>
<dbReference type="Gene3D" id="3.40.50.2000">
    <property type="entry name" value="Glycogen Phosphorylase B"/>
    <property type="match status" value="2"/>
</dbReference>
<feature type="compositionally biased region" description="Low complexity" evidence="3">
    <location>
        <begin position="363"/>
        <end position="376"/>
    </location>
</feature>
<keyword evidence="2" id="KW-0808">Transferase</keyword>
<dbReference type="Pfam" id="PF13692">
    <property type="entry name" value="Glyco_trans_1_4"/>
    <property type="match status" value="1"/>
</dbReference>
<dbReference type="Pfam" id="PF13439">
    <property type="entry name" value="Glyco_transf_4"/>
    <property type="match status" value="1"/>
</dbReference>
<proteinExistence type="predicted"/>
<protein>
    <submittedName>
        <fullName evidence="5">Glycosyltransferase family 4 protein</fullName>
    </submittedName>
</protein>
<organism evidence="5 6">
    <name type="scientific">Microbacterium horticulturae</name>
    <dbReference type="NCBI Taxonomy" id="3028316"/>
    <lineage>
        <taxon>Bacteria</taxon>
        <taxon>Bacillati</taxon>
        <taxon>Actinomycetota</taxon>
        <taxon>Actinomycetes</taxon>
        <taxon>Micrococcales</taxon>
        <taxon>Microbacteriaceae</taxon>
        <taxon>Microbacterium</taxon>
    </lineage>
</organism>
<dbReference type="EMBL" id="CP119108">
    <property type="protein sequence ID" value="WEG09183.1"/>
    <property type="molecule type" value="Genomic_DNA"/>
</dbReference>